<organism evidence="1 2">
    <name type="scientific">Hibiscus syriacus</name>
    <name type="common">Rose of Sharon</name>
    <dbReference type="NCBI Taxonomy" id="106335"/>
    <lineage>
        <taxon>Eukaryota</taxon>
        <taxon>Viridiplantae</taxon>
        <taxon>Streptophyta</taxon>
        <taxon>Embryophyta</taxon>
        <taxon>Tracheophyta</taxon>
        <taxon>Spermatophyta</taxon>
        <taxon>Magnoliopsida</taxon>
        <taxon>eudicotyledons</taxon>
        <taxon>Gunneridae</taxon>
        <taxon>Pentapetalae</taxon>
        <taxon>rosids</taxon>
        <taxon>malvids</taxon>
        <taxon>Malvales</taxon>
        <taxon>Malvaceae</taxon>
        <taxon>Malvoideae</taxon>
        <taxon>Hibiscus</taxon>
    </lineage>
</organism>
<gene>
    <name evidence="1" type="ORF">F3Y22_tig00112127pilonHSYRG00056</name>
</gene>
<dbReference type="InterPro" id="IPR036318">
    <property type="entry name" value="FAD-bd_PCMH-like_sf"/>
</dbReference>
<dbReference type="Gene3D" id="3.40.462.20">
    <property type="match status" value="2"/>
</dbReference>
<dbReference type="GO" id="GO:0050660">
    <property type="term" value="F:flavin adenine dinucleotide binding"/>
    <property type="evidence" value="ECO:0007669"/>
    <property type="project" value="InterPro"/>
</dbReference>
<reference evidence="1" key="1">
    <citation type="submission" date="2019-09" db="EMBL/GenBank/DDBJ databases">
        <title>Draft genome information of white flower Hibiscus syriacus.</title>
        <authorList>
            <person name="Kim Y.-M."/>
        </authorList>
    </citation>
    <scope>NUCLEOTIDE SEQUENCE [LARGE SCALE GENOMIC DNA]</scope>
    <source>
        <strain evidence="1">YM2019G1</strain>
    </source>
</reference>
<accession>A0A6A2X619</accession>
<dbReference type="InterPro" id="IPR016169">
    <property type="entry name" value="FAD-bd_PCMH_sub2"/>
</dbReference>
<sequence length="298" mass="33368">MIHGFPAWLYTSLGVGGHITGGAYGTVMRKYGLGTDNVVDANGRVLDRAAMGEDHFWAIREGGAASFGIILQWKIQLVPVPATVTVFAVTKPLQQNATKILHRWPQVADKLDEDLFIRVIIQTATNNGMKTVTTSYNSLFPGDAGRLLQIMKQSFPELGLTQKDCIETSWIKSVLYVAGYSSNTRRRFFSRVSPHLRPILKPIGFRENNYTRNSIGRAMEKSNGGNHPTDDMEPHLTAWLDGNDKIASKHIDLIRRRYLYLAPYVSMFPRTAYVNYRDLDLGINKNVSTSFIEASGWG</sequence>
<dbReference type="AlphaFoldDB" id="A0A6A2X619"/>
<evidence type="ECO:0000313" key="2">
    <source>
        <dbReference type="Proteomes" id="UP000436088"/>
    </source>
</evidence>
<proteinExistence type="predicted"/>
<dbReference type="PANTHER" id="PTHR32448">
    <property type="entry name" value="OS08G0158400 PROTEIN"/>
    <property type="match status" value="1"/>
</dbReference>
<evidence type="ECO:0000313" key="1">
    <source>
        <dbReference type="EMBL" id="KAE8670522.1"/>
    </source>
</evidence>
<dbReference type="Gene3D" id="3.30.465.10">
    <property type="match status" value="1"/>
</dbReference>
<protein>
    <submittedName>
        <fullName evidence="1">Reticuline oxidase-like protein-like</fullName>
    </submittedName>
</protein>
<dbReference type="EMBL" id="VEPZ02001508">
    <property type="protein sequence ID" value="KAE8670522.1"/>
    <property type="molecule type" value="Genomic_DNA"/>
</dbReference>
<comment type="caution">
    <text evidence="1">The sequence shown here is derived from an EMBL/GenBank/DDBJ whole genome shotgun (WGS) entry which is preliminary data.</text>
</comment>
<dbReference type="Proteomes" id="UP000436088">
    <property type="component" value="Unassembled WGS sequence"/>
</dbReference>
<keyword evidence="2" id="KW-1185">Reference proteome</keyword>
<dbReference type="SUPFAM" id="SSF56176">
    <property type="entry name" value="FAD-binding/transporter-associated domain-like"/>
    <property type="match status" value="1"/>
</dbReference>
<name>A0A6A2X619_HIBSY</name>